<dbReference type="Pfam" id="PF09419">
    <property type="entry name" value="PGP_phosphatase"/>
    <property type="match status" value="1"/>
</dbReference>
<keyword evidence="2" id="KW-1185">Reference proteome</keyword>
<dbReference type="OrthoDB" id="198652at2759"/>
<proteinExistence type="predicted"/>
<evidence type="ECO:0000313" key="1">
    <source>
        <dbReference type="EMBL" id="EIW80290.1"/>
    </source>
</evidence>
<organism evidence="1 2">
    <name type="scientific">Coniophora puteana (strain RWD-64-598)</name>
    <name type="common">Brown rot fungus</name>
    <dbReference type="NCBI Taxonomy" id="741705"/>
    <lineage>
        <taxon>Eukaryota</taxon>
        <taxon>Fungi</taxon>
        <taxon>Dikarya</taxon>
        <taxon>Basidiomycota</taxon>
        <taxon>Agaricomycotina</taxon>
        <taxon>Agaricomycetes</taxon>
        <taxon>Agaricomycetidae</taxon>
        <taxon>Boletales</taxon>
        <taxon>Coniophorineae</taxon>
        <taxon>Coniophoraceae</taxon>
        <taxon>Coniophora</taxon>
    </lineage>
</organism>
<dbReference type="OMA" id="SCIKSIR"/>
<dbReference type="InterPro" id="IPR010021">
    <property type="entry name" value="PGPP1/Gep4"/>
</dbReference>
<dbReference type="InterPro" id="IPR027706">
    <property type="entry name" value="PGP_Pase"/>
</dbReference>
<name>A0A5M3MMP9_CONPW</name>
<protein>
    <submittedName>
        <fullName evidence="1">HAD phosphatase</fullName>
    </submittedName>
</protein>
<evidence type="ECO:0000313" key="2">
    <source>
        <dbReference type="Proteomes" id="UP000053558"/>
    </source>
</evidence>
<dbReference type="Proteomes" id="UP000053558">
    <property type="component" value="Unassembled WGS sequence"/>
</dbReference>
<comment type="caution">
    <text evidence="1">The sequence shown here is derived from an EMBL/GenBank/DDBJ whole genome shotgun (WGS) entry which is preliminary data.</text>
</comment>
<dbReference type="AlphaFoldDB" id="A0A5M3MMP9"/>
<dbReference type="GO" id="GO:0008962">
    <property type="term" value="F:phosphatidylglycerophosphatase activity"/>
    <property type="evidence" value="ECO:0007669"/>
    <property type="project" value="InterPro"/>
</dbReference>
<accession>A0A5M3MMP9</accession>
<dbReference type="NCBIfam" id="TIGR01668">
    <property type="entry name" value="YqeG_hyp_ppase"/>
    <property type="match status" value="1"/>
</dbReference>
<sequence>MPLNVPGILAPFQLLWNPRIILPHVIVQDVRHIDFAALKRAGYRGAVFDKDNCLTIPYEDRLVDELSESWKQCKETFGEGNVLIVSNSAGTKMDAGEIQAESVSHHLAVPVLRHSTPKPGYACISSIRAYFSSLRRPIRDDELIVVGDRVFTDVVLAIRMSKLVVRRNVHSDKVNSATLSNERRQSLGGPLSILTIGVFKKESMVMRFVEKQLMGAVERWTEGREDISDWSRRFVKEPPRIEPSKPPSIVSRLLSRFSRA</sequence>
<dbReference type="RefSeq" id="XP_007769011.1">
    <property type="nucleotide sequence ID" value="XM_007770821.1"/>
</dbReference>
<gene>
    <name evidence="1" type="ORF">CONPUDRAFT_56978</name>
</gene>
<dbReference type="EMBL" id="JH711579">
    <property type="protein sequence ID" value="EIW80290.1"/>
    <property type="molecule type" value="Genomic_DNA"/>
</dbReference>
<reference evidence="2" key="1">
    <citation type="journal article" date="2012" name="Science">
        <title>The Paleozoic origin of enzymatic lignin decomposition reconstructed from 31 fungal genomes.</title>
        <authorList>
            <person name="Floudas D."/>
            <person name="Binder M."/>
            <person name="Riley R."/>
            <person name="Barry K."/>
            <person name="Blanchette R.A."/>
            <person name="Henrissat B."/>
            <person name="Martinez A.T."/>
            <person name="Otillar R."/>
            <person name="Spatafora J.W."/>
            <person name="Yadav J.S."/>
            <person name="Aerts A."/>
            <person name="Benoit I."/>
            <person name="Boyd A."/>
            <person name="Carlson A."/>
            <person name="Copeland A."/>
            <person name="Coutinho P.M."/>
            <person name="de Vries R.P."/>
            <person name="Ferreira P."/>
            <person name="Findley K."/>
            <person name="Foster B."/>
            <person name="Gaskell J."/>
            <person name="Glotzer D."/>
            <person name="Gorecki P."/>
            <person name="Heitman J."/>
            <person name="Hesse C."/>
            <person name="Hori C."/>
            <person name="Igarashi K."/>
            <person name="Jurgens J.A."/>
            <person name="Kallen N."/>
            <person name="Kersten P."/>
            <person name="Kohler A."/>
            <person name="Kuees U."/>
            <person name="Kumar T.K.A."/>
            <person name="Kuo A."/>
            <person name="LaButti K."/>
            <person name="Larrondo L.F."/>
            <person name="Lindquist E."/>
            <person name="Ling A."/>
            <person name="Lombard V."/>
            <person name="Lucas S."/>
            <person name="Lundell T."/>
            <person name="Martin R."/>
            <person name="McLaughlin D.J."/>
            <person name="Morgenstern I."/>
            <person name="Morin E."/>
            <person name="Murat C."/>
            <person name="Nagy L.G."/>
            <person name="Nolan M."/>
            <person name="Ohm R.A."/>
            <person name="Patyshakuliyeva A."/>
            <person name="Rokas A."/>
            <person name="Ruiz-Duenas F.J."/>
            <person name="Sabat G."/>
            <person name="Salamov A."/>
            <person name="Samejima M."/>
            <person name="Schmutz J."/>
            <person name="Slot J.C."/>
            <person name="St John F."/>
            <person name="Stenlid J."/>
            <person name="Sun H."/>
            <person name="Sun S."/>
            <person name="Syed K."/>
            <person name="Tsang A."/>
            <person name="Wiebenga A."/>
            <person name="Young D."/>
            <person name="Pisabarro A."/>
            <person name="Eastwood D.C."/>
            <person name="Martin F."/>
            <person name="Cullen D."/>
            <person name="Grigoriev I.V."/>
            <person name="Hibbett D.S."/>
        </authorList>
    </citation>
    <scope>NUCLEOTIDE SEQUENCE [LARGE SCALE GENOMIC DNA]</scope>
    <source>
        <strain evidence="2">RWD-64-598 SS2</strain>
    </source>
</reference>
<dbReference type="GeneID" id="19207843"/>
<dbReference type="KEGG" id="cput:CONPUDRAFT_56978"/>